<name>J7R5I6_HUIN7</name>
<dbReference type="eggNOG" id="ENOG502S1H9">
    <property type="taxonomic scope" value="Eukaryota"/>
</dbReference>
<evidence type="ECO:0000313" key="1">
    <source>
        <dbReference type="EMBL" id="CCK70115.1"/>
    </source>
</evidence>
<gene>
    <name evidence="1" type="primary">KNAG0D03690</name>
    <name evidence="1" type="ordered locus">KNAG_0D03690</name>
</gene>
<dbReference type="Proteomes" id="UP000006310">
    <property type="component" value="Chromosome 4"/>
</dbReference>
<organism evidence="1 2">
    <name type="scientific">Huiozyma naganishii (strain ATCC MYA-139 / BCRC 22969 / CBS 8797 / KCTC 17520 / NBRC 10181 / NCYC 3082 / Yp74L-3)</name>
    <name type="common">Yeast</name>
    <name type="synonym">Kazachstania naganishii</name>
    <dbReference type="NCBI Taxonomy" id="1071383"/>
    <lineage>
        <taxon>Eukaryota</taxon>
        <taxon>Fungi</taxon>
        <taxon>Dikarya</taxon>
        <taxon>Ascomycota</taxon>
        <taxon>Saccharomycotina</taxon>
        <taxon>Saccharomycetes</taxon>
        <taxon>Saccharomycetales</taxon>
        <taxon>Saccharomycetaceae</taxon>
        <taxon>Huiozyma</taxon>
    </lineage>
</organism>
<evidence type="ECO:0000313" key="2">
    <source>
        <dbReference type="Proteomes" id="UP000006310"/>
    </source>
</evidence>
<dbReference type="RefSeq" id="XP_022464361.1">
    <property type="nucleotide sequence ID" value="XM_022607802.1"/>
</dbReference>
<proteinExistence type="predicted"/>
<protein>
    <submittedName>
        <fullName evidence="1">Uncharacterized protein</fullName>
    </submittedName>
</protein>
<dbReference type="HOGENOM" id="CLU_1001781_0_0_1"/>
<dbReference type="OrthoDB" id="4035094at2759"/>
<keyword evidence="2" id="KW-1185">Reference proteome</keyword>
<reference evidence="1 2" key="1">
    <citation type="journal article" date="2011" name="Proc. Natl. Acad. Sci. U.S.A.">
        <title>Evolutionary erosion of yeast sex chromosomes by mating-type switching accidents.</title>
        <authorList>
            <person name="Gordon J.L."/>
            <person name="Armisen D."/>
            <person name="Proux-Wera E."/>
            <person name="Oheigeartaigh S.S."/>
            <person name="Byrne K.P."/>
            <person name="Wolfe K.H."/>
        </authorList>
    </citation>
    <scope>NUCLEOTIDE SEQUENCE [LARGE SCALE GENOMIC DNA]</scope>
    <source>
        <strain evidence="2">ATCC MYA-139 / BCRC 22969 / CBS 8797 / CCRC 22969 / KCTC 17520 / NBRC 10181 / NCYC 3082</strain>
    </source>
</reference>
<reference evidence="2" key="2">
    <citation type="submission" date="2012-08" db="EMBL/GenBank/DDBJ databases">
        <title>Genome sequence of Kazachstania naganishii.</title>
        <authorList>
            <person name="Gordon J.L."/>
            <person name="Armisen D."/>
            <person name="Proux-Wera E."/>
            <person name="OhEigeartaigh S.S."/>
            <person name="Byrne K.P."/>
            <person name="Wolfe K.H."/>
        </authorList>
    </citation>
    <scope>NUCLEOTIDE SEQUENCE [LARGE SCALE GENOMIC DNA]</scope>
    <source>
        <strain evidence="2">ATCC MYA-139 / BCRC 22969 / CBS 8797 / CCRC 22969 / KCTC 17520 / NBRC 10181 / NCYC 3082</strain>
    </source>
</reference>
<accession>J7R5I6</accession>
<dbReference type="KEGG" id="kng:KNAG_0D03690"/>
<dbReference type="AlphaFoldDB" id="J7R5I6"/>
<dbReference type="OMA" id="SESPRIW"/>
<dbReference type="EMBL" id="HE978317">
    <property type="protein sequence ID" value="CCK70115.1"/>
    <property type="molecule type" value="Genomic_DNA"/>
</dbReference>
<dbReference type="GeneID" id="34525804"/>
<sequence>MLTTEEKRRQKFSQESLNRIKNDQLLDTGLLSRSQSSAAYKRLQESHEDRVALFNQIKSLDGTTQMSTKAHGLRKLREIIISVFDSKKENPVFIEFVFKVYTLTYEVYMEQRDFDKIGGIVLEMLMRYLPDQCVQNGFADLYVVYLSHWENNIAKAYDVIRTIRSGLTSREPLLQLCSLFYGETGAPRYWFQILQEQFNENSNQWIIPFLKKSGVIDKMQKRTLMICAKSYNQLSMPAFQEMCLQKVTIVPGLEKFIEETFELETLSDKTQVIYFKRRKVK</sequence>